<dbReference type="Gene3D" id="3.40.1190.10">
    <property type="entry name" value="Mur-like, catalytic domain"/>
    <property type="match status" value="1"/>
</dbReference>
<dbReference type="FunFam" id="3.40.1190.10:FF:000009">
    <property type="entry name" value="Folylpolyglutamate synthase"/>
    <property type="match status" value="1"/>
</dbReference>
<keyword evidence="7 17" id="KW-0554">One-carbon metabolism</keyword>
<feature type="binding site" evidence="18">
    <location>
        <position position="342"/>
    </location>
    <ligand>
        <name>ATP</name>
        <dbReference type="ChEBI" id="CHEBI:30616"/>
    </ligand>
</feature>
<organism evidence="20 21">
    <name type="scientific">[Torrubiella] hemipterigena</name>
    <dbReference type="NCBI Taxonomy" id="1531966"/>
    <lineage>
        <taxon>Eukaryota</taxon>
        <taxon>Fungi</taxon>
        <taxon>Dikarya</taxon>
        <taxon>Ascomycota</taxon>
        <taxon>Pezizomycotina</taxon>
        <taxon>Sordariomycetes</taxon>
        <taxon>Hypocreomycetidae</taxon>
        <taxon>Hypocreales</taxon>
        <taxon>Clavicipitaceae</taxon>
        <taxon>Clavicipitaceae incertae sedis</taxon>
        <taxon>'Torrubiella' clade</taxon>
    </lineage>
</organism>
<dbReference type="GO" id="GO:0004326">
    <property type="term" value="F:tetrahydrofolylpolyglutamate synthase activity"/>
    <property type="evidence" value="ECO:0007669"/>
    <property type="project" value="UniProtKB-EC"/>
</dbReference>
<dbReference type="NCBIfam" id="TIGR01499">
    <property type="entry name" value="folC"/>
    <property type="match status" value="1"/>
</dbReference>
<dbReference type="PROSITE" id="PS01012">
    <property type="entry name" value="FOLYLPOLYGLU_SYNT_2"/>
    <property type="match status" value="1"/>
</dbReference>
<evidence type="ECO:0000256" key="9">
    <source>
        <dbReference type="ARBA" id="ARBA00022723"/>
    </source>
</evidence>
<dbReference type="EMBL" id="CDHN01000002">
    <property type="protein sequence ID" value="CEJ89093.1"/>
    <property type="molecule type" value="Genomic_DNA"/>
</dbReference>
<keyword evidence="21" id="KW-1185">Reference proteome</keyword>
<keyword evidence="12 18" id="KW-0067">ATP-binding</keyword>
<dbReference type="GO" id="GO:0005743">
    <property type="term" value="C:mitochondrial inner membrane"/>
    <property type="evidence" value="ECO:0007669"/>
    <property type="project" value="UniProtKB-SubCell"/>
</dbReference>
<dbReference type="Proteomes" id="UP000039046">
    <property type="component" value="Unassembled WGS sequence"/>
</dbReference>
<evidence type="ECO:0000256" key="10">
    <source>
        <dbReference type="ARBA" id="ARBA00022741"/>
    </source>
</evidence>
<comment type="function">
    <text evidence="17">Catalyzes conversion of folates to polyglutamate derivatives allowing concentration of folate compounds in the cell and the intracellular retention of these cofactors, which are important substrates for most of the folate-dependent enzymes that are involved in one-carbon transfer reactions involved in purine, pyrimidine and amino acid synthesis.</text>
</comment>
<evidence type="ECO:0000313" key="21">
    <source>
        <dbReference type="Proteomes" id="UP000039046"/>
    </source>
</evidence>
<evidence type="ECO:0000256" key="6">
    <source>
        <dbReference type="ARBA" id="ARBA00022490"/>
    </source>
</evidence>
<evidence type="ECO:0000256" key="19">
    <source>
        <dbReference type="PIRSR" id="PIRSR038895-2"/>
    </source>
</evidence>
<feature type="binding site" evidence="19">
    <location>
        <position position="228"/>
    </location>
    <ligand>
        <name>Mg(2+)</name>
        <dbReference type="ChEBI" id="CHEBI:18420"/>
        <label>2</label>
    </ligand>
</feature>
<dbReference type="EC" id="6.3.2.17" evidence="17"/>
<evidence type="ECO:0000256" key="8">
    <source>
        <dbReference type="ARBA" id="ARBA00022598"/>
    </source>
</evidence>
<evidence type="ECO:0000256" key="13">
    <source>
        <dbReference type="ARBA" id="ARBA00022842"/>
    </source>
</evidence>
<dbReference type="InterPro" id="IPR036565">
    <property type="entry name" value="Mur-like_cat_sf"/>
</dbReference>
<dbReference type="GO" id="GO:0005829">
    <property type="term" value="C:cytosol"/>
    <property type="evidence" value="ECO:0007669"/>
    <property type="project" value="TreeGrafter"/>
</dbReference>
<comment type="pathway">
    <text evidence="4 17">Cofactor biosynthesis; tetrahydrofolylpolyglutamate biosynthesis.</text>
</comment>
<keyword evidence="11" id="KW-0999">Mitochondrion inner membrane</keyword>
<dbReference type="PANTHER" id="PTHR11136:SF5">
    <property type="entry name" value="FOLYLPOLYGLUTAMATE SYNTHASE, MITOCHONDRIAL"/>
    <property type="match status" value="1"/>
</dbReference>
<comment type="similarity">
    <text evidence="5 17">Belongs to the folylpolyglutamate synthase family.</text>
</comment>
<keyword evidence="14" id="KW-0496">Mitochondrion</keyword>
<dbReference type="HOGENOM" id="CLU_015869_0_1_1"/>
<feature type="binding site" evidence="18">
    <location>
        <position position="356"/>
    </location>
    <ligand>
        <name>ATP</name>
        <dbReference type="ChEBI" id="CHEBI:30616"/>
    </ligand>
</feature>
<accession>A0A0A1TFW4</accession>
<name>A0A0A1TFW4_9HYPO</name>
<dbReference type="Gene3D" id="3.90.190.20">
    <property type="entry name" value="Mur ligase, C-terminal domain"/>
    <property type="match status" value="1"/>
</dbReference>
<evidence type="ECO:0000256" key="12">
    <source>
        <dbReference type="ARBA" id="ARBA00022840"/>
    </source>
</evidence>
<evidence type="ECO:0000256" key="1">
    <source>
        <dbReference type="ARBA" id="ARBA00004273"/>
    </source>
</evidence>
<dbReference type="GO" id="GO:0005759">
    <property type="term" value="C:mitochondrial matrix"/>
    <property type="evidence" value="ECO:0007669"/>
    <property type="project" value="UniProtKB-SubCell"/>
</dbReference>
<evidence type="ECO:0000256" key="17">
    <source>
        <dbReference type="PIRNR" id="PIRNR038895"/>
    </source>
</evidence>
<dbReference type="SUPFAM" id="SSF53244">
    <property type="entry name" value="MurD-like peptide ligases, peptide-binding domain"/>
    <property type="match status" value="1"/>
</dbReference>
<dbReference type="InterPro" id="IPR036615">
    <property type="entry name" value="Mur_ligase_C_dom_sf"/>
</dbReference>
<sequence>MRISILRCRIATRTAKFICLAPRRTVATIAGRSYNDAVDALNSLQTPFALIEARRKAGIRHDEAAMAEMQTYLKRIGYSPDDLNSINIVHVAGTKGKGSTCAFIDSILGQCREKQLSLRKSGLFISPHLISVRERIRINSKPISESLFAKYFFEVWDRLGNSTVDASAVPLGTRPLYGRYLTLMSWHVFIQEGVDVAVYETGLGGQFDATNLVSKPLATGITTLGIDHVQVLGHTIEEIAWHKAGIMKTGSPAYTVPQLPAAMGVLDKVAAERGVDMKKLELDTRLAGVKVQPDAEFQKMNASLAIALAEEALKKTHALGFSADPLPTEFVDGIEQTVFRGRCEVKTERAVTWYIDGAHTSDSLRVSSEWFATEANKSPGPRVLIFNQQGRSEAVDFLEPLFNASKRPSDGTEKRPLAFDHVVFCTNLTYADVGYKRDFVDKQVDAKEVEQMTVQHRFAEKWSSLDPTADVRVIRSIEEALAFARSVGQDLEPGHKVQAYVTGSIHLVGGALGILENVSAL</sequence>
<feature type="binding site" evidence="19">
    <location>
        <position position="200"/>
    </location>
    <ligand>
        <name>Mg(2+)</name>
        <dbReference type="ChEBI" id="CHEBI:18420"/>
        <label>1</label>
    </ligand>
</feature>
<keyword evidence="13 19" id="KW-0460">Magnesium</keyword>
<dbReference type="UniPathway" id="UPA00850"/>
<comment type="catalytic activity">
    <reaction evidence="16 17">
        <text>(6S)-5,6,7,8-tetrahydrofolyl-(gamma-L-Glu)(n) + L-glutamate + ATP = (6S)-5,6,7,8-tetrahydrofolyl-(gamma-L-Glu)(n+1) + ADP + phosphate + H(+)</text>
        <dbReference type="Rhea" id="RHEA:10580"/>
        <dbReference type="Rhea" id="RHEA-COMP:14738"/>
        <dbReference type="Rhea" id="RHEA-COMP:14740"/>
        <dbReference type="ChEBI" id="CHEBI:15378"/>
        <dbReference type="ChEBI" id="CHEBI:29985"/>
        <dbReference type="ChEBI" id="CHEBI:30616"/>
        <dbReference type="ChEBI" id="CHEBI:43474"/>
        <dbReference type="ChEBI" id="CHEBI:141005"/>
        <dbReference type="ChEBI" id="CHEBI:456216"/>
        <dbReference type="EC" id="6.3.2.17"/>
    </reaction>
</comment>
<feature type="binding site" evidence="19">
    <location>
        <position position="126"/>
    </location>
    <ligand>
        <name>Mg(2+)</name>
        <dbReference type="ChEBI" id="CHEBI:18420"/>
        <label>1</label>
    </ligand>
</feature>
<dbReference type="STRING" id="1531966.A0A0A1TFW4"/>
<dbReference type="GO" id="GO:0046872">
    <property type="term" value="F:metal ion binding"/>
    <property type="evidence" value="ECO:0007669"/>
    <property type="project" value="UniProtKB-KW"/>
</dbReference>
<evidence type="ECO:0000256" key="2">
    <source>
        <dbReference type="ARBA" id="ARBA00004305"/>
    </source>
</evidence>
<dbReference type="PANTHER" id="PTHR11136">
    <property type="entry name" value="FOLYLPOLYGLUTAMATE SYNTHASE-RELATED"/>
    <property type="match status" value="1"/>
</dbReference>
<evidence type="ECO:0000256" key="18">
    <source>
        <dbReference type="PIRSR" id="PIRSR038895-1"/>
    </source>
</evidence>
<comment type="subcellular location">
    <subcellularLocation>
        <location evidence="3">Cytoplasm</location>
    </subcellularLocation>
    <subcellularLocation>
        <location evidence="1">Mitochondrion inner membrane</location>
    </subcellularLocation>
    <subcellularLocation>
        <location evidence="2">Mitochondrion matrix</location>
    </subcellularLocation>
</comment>
<evidence type="ECO:0000256" key="11">
    <source>
        <dbReference type="ARBA" id="ARBA00022792"/>
    </source>
</evidence>
<evidence type="ECO:0000256" key="15">
    <source>
        <dbReference type="ARBA" id="ARBA00023136"/>
    </source>
</evidence>
<keyword evidence="15" id="KW-0472">Membrane</keyword>
<evidence type="ECO:0000256" key="7">
    <source>
        <dbReference type="ARBA" id="ARBA00022563"/>
    </source>
</evidence>
<evidence type="ECO:0000256" key="14">
    <source>
        <dbReference type="ARBA" id="ARBA00023128"/>
    </source>
</evidence>
<dbReference type="GO" id="GO:0006730">
    <property type="term" value="P:one-carbon metabolic process"/>
    <property type="evidence" value="ECO:0007669"/>
    <property type="project" value="UniProtKB-KW"/>
</dbReference>
<keyword evidence="10 18" id="KW-0547">Nucleotide-binding</keyword>
<dbReference type="InterPro" id="IPR001645">
    <property type="entry name" value="Folylpolyglutamate_synth"/>
</dbReference>
<reference evidence="20 21" key="1">
    <citation type="journal article" date="2015" name="Genome Announc.">
        <title>Draft Genome Sequence and Gene Annotation of the Entomopathogenic Fungus Verticillium hemipterigenum.</title>
        <authorList>
            <person name="Horn F."/>
            <person name="Habel A."/>
            <person name="Scharf D.H."/>
            <person name="Dworschak J."/>
            <person name="Brakhage A.A."/>
            <person name="Guthke R."/>
            <person name="Hertweck C."/>
            <person name="Linde J."/>
        </authorList>
    </citation>
    <scope>NUCLEOTIDE SEQUENCE [LARGE SCALE GENOMIC DNA]</scope>
</reference>
<dbReference type="PIRSF" id="PIRSF038895">
    <property type="entry name" value="FPGS"/>
    <property type="match status" value="1"/>
</dbReference>
<evidence type="ECO:0000256" key="5">
    <source>
        <dbReference type="ARBA" id="ARBA00008276"/>
    </source>
</evidence>
<evidence type="ECO:0000256" key="3">
    <source>
        <dbReference type="ARBA" id="ARBA00004496"/>
    </source>
</evidence>
<keyword evidence="8 17" id="KW-0436">Ligase</keyword>
<evidence type="ECO:0000256" key="4">
    <source>
        <dbReference type="ARBA" id="ARBA00005150"/>
    </source>
</evidence>
<dbReference type="InterPro" id="IPR018109">
    <property type="entry name" value="Folylpolyglutamate_synth_CS"/>
</dbReference>
<comment type="cofactor">
    <cofactor evidence="17">
        <name>a monovalent cation</name>
        <dbReference type="ChEBI" id="CHEBI:60242"/>
    </cofactor>
    <text evidence="17">A monovalent cation.</text>
</comment>
<gene>
    <name evidence="20" type="ORF">VHEMI04981</name>
</gene>
<proteinExistence type="inferred from homology"/>
<dbReference type="InterPro" id="IPR023600">
    <property type="entry name" value="Folylpolyglutamate_synth_euk"/>
</dbReference>
<keyword evidence="6" id="KW-0963">Cytoplasm</keyword>
<dbReference type="SUPFAM" id="SSF53623">
    <property type="entry name" value="MurD-like peptide ligases, catalytic domain"/>
    <property type="match status" value="1"/>
</dbReference>
<dbReference type="OrthoDB" id="5212574at2759"/>
<dbReference type="GO" id="GO:0005524">
    <property type="term" value="F:ATP binding"/>
    <property type="evidence" value="ECO:0007669"/>
    <property type="project" value="UniProtKB-KW"/>
</dbReference>
<dbReference type="AlphaFoldDB" id="A0A0A1TFW4"/>
<protein>
    <recommendedName>
        <fullName evidence="17">Folylpolyglutamate synthase</fullName>
        <ecNumber evidence="17">6.3.2.17</ecNumber>
    </recommendedName>
    <alternativeName>
        <fullName evidence="17">Folylpoly-gamma-glutamate synthetase</fullName>
    </alternativeName>
    <alternativeName>
        <fullName evidence="17">Tetrahydrofolylpolyglutamate synthase</fullName>
    </alternativeName>
</protein>
<keyword evidence="9 19" id="KW-0479">Metal-binding</keyword>
<evidence type="ECO:0000313" key="20">
    <source>
        <dbReference type="EMBL" id="CEJ89093.1"/>
    </source>
</evidence>
<evidence type="ECO:0000256" key="16">
    <source>
        <dbReference type="ARBA" id="ARBA00047493"/>
    </source>
</evidence>